<evidence type="ECO:0000313" key="3">
    <source>
        <dbReference type="Proteomes" id="UP000076761"/>
    </source>
</evidence>
<feature type="region of interest" description="Disordered" evidence="1">
    <location>
        <begin position="117"/>
        <end position="139"/>
    </location>
</feature>
<dbReference type="AlphaFoldDB" id="A0A165P5H6"/>
<accession>A0A165P5H6</accession>
<gene>
    <name evidence="2" type="ORF">NEOLEDRAFT_1182408</name>
</gene>
<name>A0A165P5H6_9AGAM</name>
<reference evidence="2 3" key="1">
    <citation type="journal article" date="2016" name="Mol. Biol. Evol.">
        <title>Comparative Genomics of Early-Diverging Mushroom-Forming Fungi Provides Insights into the Origins of Lignocellulose Decay Capabilities.</title>
        <authorList>
            <person name="Nagy L.G."/>
            <person name="Riley R."/>
            <person name="Tritt A."/>
            <person name="Adam C."/>
            <person name="Daum C."/>
            <person name="Floudas D."/>
            <person name="Sun H."/>
            <person name="Yadav J.S."/>
            <person name="Pangilinan J."/>
            <person name="Larsson K.H."/>
            <person name="Matsuura K."/>
            <person name="Barry K."/>
            <person name="Labutti K."/>
            <person name="Kuo R."/>
            <person name="Ohm R.A."/>
            <person name="Bhattacharya S.S."/>
            <person name="Shirouzu T."/>
            <person name="Yoshinaga Y."/>
            <person name="Martin F.M."/>
            <person name="Grigoriev I.V."/>
            <person name="Hibbett D.S."/>
        </authorList>
    </citation>
    <scope>NUCLEOTIDE SEQUENCE [LARGE SCALE GENOMIC DNA]</scope>
    <source>
        <strain evidence="2 3">HHB14362 ss-1</strain>
    </source>
</reference>
<proteinExistence type="predicted"/>
<organism evidence="2 3">
    <name type="scientific">Neolentinus lepideus HHB14362 ss-1</name>
    <dbReference type="NCBI Taxonomy" id="1314782"/>
    <lineage>
        <taxon>Eukaryota</taxon>
        <taxon>Fungi</taxon>
        <taxon>Dikarya</taxon>
        <taxon>Basidiomycota</taxon>
        <taxon>Agaricomycotina</taxon>
        <taxon>Agaricomycetes</taxon>
        <taxon>Gloeophyllales</taxon>
        <taxon>Gloeophyllaceae</taxon>
        <taxon>Neolentinus</taxon>
    </lineage>
</organism>
<evidence type="ECO:0000313" key="2">
    <source>
        <dbReference type="EMBL" id="KZT20551.1"/>
    </source>
</evidence>
<protein>
    <submittedName>
        <fullName evidence="2">Uncharacterized protein</fullName>
    </submittedName>
</protein>
<feature type="region of interest" description="Disordered" evidence="1">
    <location>
        <begin position="62"/>
        <end position="84"/>
    </location>
</feature>
<evidence type="ECO:0000256" key="1">
    <source>
        <dbReference type="SAM" id="MobiDB-lite"/>
    </source>
</evidence>
<keyword evidence="3" id="KW-1185">Reference proteome</keyword>
<sequence>MANTCYPMPTAIVHGGNNFPKTISECRKIIKDLEEVNYVQFTMVKNLRLDLDEAQEDLRKQHHRELEREYKHRGERKHYREPESPFVEIEHSAKHSSSSFRPMDISEDRYKRPMTISSEDQSVKLPEQSDSISPAGWGGPGMGWGTESIITHGMDSTVVPSQALQSKGGGELKEQAEEPPTMTALMTEPMITTASFVDTPTNEVFLKLVEKHPELALRGFQKGSATTLKVRKLENMDTFIDFVLHIIASGWYKAAIDNEEVTKAAHRSSPDFTGNPTDEAQVLKYLAEGRTWMAGLSYNSVVELGELRGVRHMPMQDPFTD</sequence>
<dbReference type="EMBL" id="KV425618">
    <property type="protein sequence ID" value="KZT20551.1"/>
    <property type="molecule type" value="Genomic_DNA"/>
</dbReference>
<dbReference type="InParanoid" id="A0A165P5H6"/>
<dbReference type="Proteomes" id="UP000076761">
    <property type="component" value="Unassembled WGS sequence"/>
</dbReference>